<dbReference type="AlphaFoldDB" id="A0AAV2LA60"/>
<organism evidence="2 3">
    <name type="scientific">Knipowitschia caucasica</name>
    <name type="common">Caucasian dwarf goby</name>
    <name type="synonym">Pomatoschistus caucasicus</name>
    <dbReference type="NCBI Taxonomy" id="637954"/>
    <lineage>
        <taxon>Eukaryota</taxon>
        <taxon>Metazoa</taxon>
        <taxon>Chordata</taxon>
        <taxon>Craniata</taxon>
        <taxon>Vertebrata</taxon>
        <taxon>Euteleostomi</taxon>
        <taxon>Actinopterygii</taxon>
        <taxon>Neopterygii</taxon>
        <taxon>Teleostei</taxon>
        <taxon>Neoteleostei</taxon>
        <taxon>Acanthomorphata</taxon>
        <taxon>Gobiaria</taxon>
        <taxon>Gobiiformes</taxon>
        <taxon>Gobioidei</taxon>
        <taxon>Gobiidae</taxon>
        <taxon>Gobiinae</taxon>
        <taxon>Knipowitschia</taxon>
    </lineage>
</organism>
<protein>
    <submittedName>
        <fullName evidence="2">Uncharacterized protein</fullName>
    </submittedName>
</protein>
<dbReference type="Proteomes" id="UP001497482">
    <property type="component" value="Chromosome 21"/>
</dbReference>
<evidence type="ECO:0000256" key="1">
    <source>
        <dbReference type="SAM" id="MobiDB-lite"/>
    </source>
</evidence>
<evidence type="ECO:0000313" key="3">
    <source>
        <dbReference type="Proteomes" id="UP001497482"/>
    </source>
</evidence>
<keyword evidence="3" id="KW-1185">Reference proteome</keyword>
<accession>A0AAV2LA60</accession>
<reference evidence="2 3" key="1">
    <citation type="submission" date="2024-04" db="EMBL/GenBank/DDBJ databases">
        <authorList>
            <person name="Waldvogel A.-M."/>
            <person name="Schoenle A."/>
        </authorList>
    </citation>
    <scope>NUCLEOTIDE SEQUENCE [LARGE SCALE GENOMIC DNA]</scope>
</reference>
<dbReference type="EMBL" id="OZ035843">
    <property type="protein sequence ID" value="CAL1597498.1"/>
    <property type="molecule type" value="Genomic_DNA"/>
</dbReference>
<sequence length="93" mass="9729">MPTHEGSLMLLVFDQAGKLPCNIVVSCLWTEGVVACPQSAEGDHECEAEGTSLPHPPHPPTPLVPEGGPTHHNGLGDGEDTQALDTLIPETSL</sequence>
<gene>
    <name evidence="2" type="ORF">KC01_LOCUS26000</name>
</gene>
<evidence type="ECO:0000313" key="2">
    <source>
        <dbReference type="EMBL" id="CAL1597498.1"/>
    </source>
</evidence>
<feature type="compositionally biased region" description="Pro residues" evidence="1">
    <location>
        <begin position="54"/>
        <end position="63"/>
    </location>
</feature>
<feature type="region of interest" description="Disordered" evidence="1">
    <location>
        <begin position="41"/>
        <end position="93"/>
    </location>
</feature>
<name>A0AAV2LA60_KNICA</name>
<proteinExistence type="predicted"/>